<dbReference type="EMBL" id="JAUOPB010000006">
    <property type="protein sequence ID" value="MDO6422803.1"/>
    <property type="molecule type" value="Genomic_DNA"/>
</dbReference>
<name>A0AAW7X8I5_9GAMM</name>
<evidence type="ECO:0000313" key="2">
    <source>
        <dbReference type="Proteomes" id="UP001169760"/>
    </source>
</evidence>
<accession>A0AAW7X8I5</accession>
<organism evidence="1 2">
    <name type="scientific">Saccharophagus degradans</name>
    <dbReference type="NCBI Taxonomy" id="86304"/>
    <lineage>
        <taxon>Bacteria</taxon>
        <taxon>Pseudomonadati</taxon>
        <taxon>Pseudomonadota</taxon>
        <taxon>Gammaproteobacteria</taxon>
        <taxon>Cellvibrionales</taxon>
        <taxon>Cellvibrionaceae</taxon>
        <taxon>Saccharophagus</taxon>
    </lineage>
</organism>
<comment type="caution">
    <text evidence="1">The sequence shown here is derived from an EMBL/GenBank/DDBJ whole genome shotgun (WGS) entry which is preliminary data.</text>
</comment>
<evidence type="ECO:0000313" key="1">
    <source>
        <dbReference type="EMBL" id="MDO6422803.1"/>
    </source>
</evidence>
<protein>
    <submittedName>
        <fullName evidence="1">Uncharacterized protein</fullName>
    </submittedName>
</protein>
<proteinExistence type="predicted"/>
<dbReference type="AlphaFoldDB" id="A0AAW7X8I5"/>
<dbReference type="Proteomes" id="UP001169760">
    <property type="component" value="Unassembled WGS sequence"/>
</dbReference>
<reference evidence="1" key="1">
    <citation type="submission" date="2023-07" db="EMBL/GenBank/DDBJ databases">
        <title>Genome content predicts the carbon catabolic preferences of heterotrophic bacteria.</title>
        <authorList>
            <person name="Gralka M."/>
        </authorList>
    </citation>
    <scope>NUCLEOTIDE SEQUENCE</scope>
    <source>
        <strain evidence="1">I3M17_2</strain>
    </source>
</reference>
<dbReference type="RefSeq" id="WP_303492694.1">
    <property type="nucleotide sequence ID" value="NZ_JAUOPB010000006.1"/>
</dbReference>
<gene>
    <name evidence="1" type="ORF">Q4521_09975</name>
</gene>
<sequence length="162" mass="18412">MNEKYLKLRTELTPINTQIGIIVQFSQQLELGIKYAIALLAETNSFDESDSKFDEEYDAFSKFTLGRLVGKLKECMENSDHAVSVLEDAVKKRNYIIHELFSDNAEALATPEGRKEVLEYIAEARIILFDANMAIHSIIPKLMKLNGLDPEKAHTDTYDAIR</sequence>